<dbReference type="AlphaFoldDB" id="A0A1I2RBT1"/>
<name>A0A1I2RBT1_9LACO</name>
<dbReference type="EMBL" id="FOPI01000016">
    <property type="protein sequence ID" value="SFG37910.1"/>
    <property type="molecule type" value="Genomic_DNA"/>
</dbReference>
<accession>A0A1I2RBT1</accession>
<organism evidence="1 2">
    <name type="scientific">Ligilactobacillus ruminis DSM 20403 = NBRC 102161</name>
    <dbReference type="NCBI Taxonomy" id="1423798"/>
    <lineage>
        <taxon>Bacteria</taxon>
        <taxon>Bacillati</taxon>
        <taxon>Bacillota</taxon>
        <taxon>Bacilli</taxon>
        <taxon>Lactobacillales</taxon>
        <taxon>Lactobacillaceae</taxon>
        <taxon>Ligilactobacillus</taxon>
    </lineage>
</organism>
<dbReference type="Proteomes" id="UP000182635">
    <property type="component" value="Unassembled WGS sequence"/>
</dbReference>
<evidence type="ECO:0000313" key="1">
    <source>
        <dbReference type="EMBL" id="SFG37910.1"/>
    </source>
</evidence>
<sequence length="206" mass="24442">MWARDVWLHLSRKIVLADRYHIFTTDEKLNMFEFFCREYARLVRRYIDNREDAESMNAEVVSVDLINLMDENESNGMFAPVHDESVVDSVHDQLHPEEKLWKSYWFSIFSIRTGESWMVNGIDEFISNGILKPMLSSDSYEEYARIYNRVLLTEYTSDEMREAVENGDAGSYVDKLDEFFMELDRLTQMQWLNSLGDGEFHVYSFC</sequence>
<evidence type="ECO:0000313" key="2">
    <source>
        <dbReference type="Proteomes" id="UP000182635"/>
    </source>
</evidence>
<dbReference type="RefSeq" id="WP_143454964.1">
    <property type="nucleotide sequence ID" value="NZ_AYYL01000034.1"/>
</dbReference>
<reference evidence="2" key="1">
    <citation type="submission" date="2016-10" db="EMBL/GenBank/DDBJ databases">
        <authorList>
            <person name="Varghese N."/>
            <person name="Submissions S."/>
        </authorList>
    </citation>
    <scope>NUCLEOTIDE SEQUENCE [LARGE SCALE GENOMIC DNA]</scope>
    <source>
        <strain evidence="2">DSM 20403</strain>
    </source>
</reference>
<protein>
    <submittedName>
        <fullName evidence="1">Uncharacterized protein</fullName>
    </submittedName>
</protein>
<proteinExistence type="predicted"/>
<gene>
    <name evidence="1" type="ORF">SAMN02910432_01121</name>
</gene>